<reference evidence="1" key="2">
    <citation type="journal article" date="2024" name="Plant">
        <title>Genomic evolution and insights into agronomic trait innovations of Sesamum species.</title>
        <authorList>
            <person name="Miao H."/>
            <person name="Wang L."/>
            <person name="Qu L."/>
            <person name="Liu H."/>
            <person name="Sun Y."/>
            <person name="Le M."/>
            <person name="Wang Q."/>
            <person name="Wei S."/>
            <person name="Zheng Y."/>
            <person name="Lin W."/>
            <person name="Duan Y."/>
            <person name="Cao H."/>
            <person name="Xiong S."/>
            <person name="Wang X."/>
            <person name="Wei L."/>
            <person name="Li C."/>
            <person name="Ma Q."/>
            <person name="Ju M."/>
            <person name="Zhao R."/>
            <person name="Li G."/>
            <person name="Mu C."/>
            <person name="Tian Q."/>
            <person name="Mei H."/>
            <person name="Zhang T."/>
            <person name="Gao T."/>
            <person name="Zhang H."/>
        </authorList>
    </citation>
    <scope>NUCLEOTIDE SEQUENCE</scope>
    <source>
        <strain evidence="1">KEN1</strain>
    </source>
</reference>
<sequence>MVDAHAPDKEVPCKLPETLFDVAQEEEAPEDPRNQIVEDVLPLRMALPAGGDKGAPPPADK</sequence>
<organism evidence="1">
    <name type="scientific">Sesamum latifolium</name>
    <dbReference type="NCBI Taxonomy" id="2727402"/>
    <lineage>
        <taxon>Eukaryota</taxon>
        <taxon>Viridiplantae</taxon>
        <taxon>Streptophyta</taxon>
        <taxon>Embryophyta</taxon>
        <taxon>Tracheophyta</taxon>
        <taxon>Spermatophyta</taxon>
        <taxon>Magnoliopsida</taxon>
        <taxon>eudicotyledons</taxon>
        <taxon>Gunneridae</taxon>
        <taxon>Pentapetalae</taxon>
        <taxon>asterids</taxon>
        <taxon>lamiids</taxon>
        <taxon>Lamiales</taxon>
        <taxon>Pedaliaceae</taxon>
        <taxon>Sesamum</taxon>
    </lineage>
</organism>
<evidence type="ECO:0000313" key="1">
    <source>
        <dbReference type="EMBL" id="KAL0415895.1"/>
    </source>
</evidence>
<reference evidence="1" key="1">
    <citation type="submission" date="2020-06" db="EMBL/GenBank/DDBJ databases">
        <authorList>
            <person name="Li T."/>
            <person name="Hu X."/>
            <person name="Zhang T."/>
            <person name="Song X."/>
            <person name="Zhang H."/>
            <person name="Dai N."/>
            <person name="Sheng W."/>
            <person name="Hou X."/>
            <person name="Wei L."/>
        </authorList>
    </citation>
    <scope>NUCLEOTIDE SEQUENCE</scope>
    <source>
        <strain evidence="1">KEN1</strain>
        <tissue evidence="1">Leaf</tissue>
    </source>
</reference>
<comment type="caution">
    <text evidence="1">The sequence shown here is derived from an EMBL/GenBank/DDBJ whole genome shotgun (WGS) entry which is preliminary data.</text>
</comment>
<protein>
    <submittedName>
        <fullName evidence="1">Uncharacterized protein</fullName>
    </submittedName>
</protein>
<accession>A0AAW2UG97</accession>
<gene>
    <name evidence="1" type="ORF">Slati_3421400</name>
</gene>
<dbReference type="AlphaFoldDB" id="A0AAW2UG97"/>
<proteinExistence type="predicted"/>
<dbReference type="EMBL" id="JACGWN010000012">
    <property type="protein sequence ID" value="KAL0415895.1"/>
    <property type="molecule type" value="Genomic_DNA"/>
</dbReference>
<name>A0AAW2UG97_9LAMI</name>